<dbReference type="Pfam" id="PF01219">
    <property type="entry name" value="DAGK_prokar"/>
    <property type="match status" value="1"/>
</dbReference>
<keyword evidence="18" id="KW-0594">Phospholipid biosynthesis</keyword>
<feature type="binding site" evidence="21">
    <location>
        <begin position="10"/>
        <end position="14"/>
    </location>
    <ligand>
        <name>substrate</name>
    </ligand>
</feature>
<keyword evidence="10 23" id="KW-0479">Metal-binding</keyword>
<dbReference type="GO" id="GO:0006654">
    <property type="term" value="P:phosphatidic acid biosynthetic process"/>
    <property type="evidence" value="ECO:0007669"/>
    <property type="project" value="InterPro"/>
</dbReference>
<dbReference type="InterPro" id="IPR000829">
    <property type="entry name" value="DAGK"/>
</dbReference>
<evidence type="ECO:0000256" key="20">
    <source>
        <dbReference type="PIRSR" id="PIRSR600829-1"/>
    </source>
</evidence>
<feature type="binding site" evidence="23">
    <location>
        <position position="8"/>
    </location>
    <ligand>
        <name>a divalent metal cation</name>
        <dbReference type="ChEBI" id="CHEBI:60240"/>
    </ligand>
</feature>
<keyword evidence="12 24" id="KW-0418">Kinase</keyword>
<name>A0A418YJB3_9GAMM</name>
<dbReference type="EMBL" id="QZCH01000002">
    <property type="protein sequence ID" value="RJG50717.1"/>
    <property type="molecule type" value="Genomic_DNA"/>
</dbReference>
<feature type="binding site" evidence="21">
    <location>
        <position position="35"/>
    </location>
    <ligand>
        <name>substrate</name>
    </ligand>
</feature>
<evidence type="ECO:0000256" key="10">
    <source>
        <dbReference type="ARBA" id="ARBA00022723"/>
    </source>
</evidence>
<evidence type="ECO:0000256" key="22">
    <source>
        <dbReference type="PIRSR" id="PIRSR600829-3"/>
    </source>
</evidence>
<evidence type="ECO:0000256" key="23">
    <source>
        <dbReference type="PIRSR" id="PIRSR600829-4"/>
    </source>
</evidence>
<accession>A0A418YJB3</accession>
<evidence type="ECO:0000256" key="9">
    <source>
        <dbReference type="ARBA" id="ARBA00022692"/>
    </source>
</evidence>
<evidence type="ECO:0000256" key="11">
    <source>
        <dbReference type="ARBA" id="ARBA00022741"/>
    </source>
</evidence>
<keyword evidence="7 24" id="KW-0997">Cell inner membrane</keyword>
<dbReference type="GO" id="GO:0004143">
    <property type="term" value="F:ATP-dependent diacylglycerol kinase activity"/>
    <property type="evidence" value="ECO:0007669"/>
    <property type="project" value="UniProtKB-EC"/>
</dbReference>
<evidence type="ECO:0000256" key="17">
    <source>
        <dbReference type="ARBA" id="ARBA00023136"/>
    </source>
</evidence>
<keyword evidence="11 22" id="KW-0547">Nucleotide-binding</keyword>
<dbReference type="EC" id="2.7.1.107" evidence="3 24"/>
<keyword evidence="6" id="KW-0444">Lipid biosynthesis</keyword>
<comment type="caution">
    <text evidence="25">The sequence shown here is derived from an EMBL/GenBank/DDBJ whole genome shotgun (WGS) entry which is preliminary data.</text>
</comment>
<organism evidence="25 26">
    <name type="scientific">Motilimonas pumila</name>
    <dbReference type="NCBI Taxonomy" id="2303987"/>
    <lineage>
        <taxon>Bacteria</taxon>
        <taxon>Pseudomonadati</taxon>
        <taxon>Pseudomonadota</taxon>
        <taxon>Gammaproteobacteria</taxon>
        <taxon>Alteromonadales</taxon>
        <taxon>Alteromonadales genera incertae sedis</taxon>
        <taxon>Motilimonas</taxon>
    </lineage>
</organism>
<evidence type="ECO:0000313" key="25">
    <source>
        <dbReference type="EMBL" id="RJG50717.1"/>
    </source>
</evidence>
<evidence type="ECO:0000256" key="2">
    <source>
        <dbReference type="ARBA" id="ARBA00005967"/>
    </source>
</evidence>
<feature type="transmembrane region" description="Helical" evidence="24">
    <location>
        <begin position="76"/>
        <end position="93"/>
    </location>
</feature>
<dbReference type="InterPro" id="IPR036945">
    <property type="entry name" value="DAGK_sf"/>
</dbReference>
<reference evidence="25 26" key="2">
    <citation type="submission" date="2019-01" db="EMBL/GenBank/DDBJ databases">
        <title>Motilimonas pumilus sp. nov., isolated from the gut of sea cucumber (Apostichopus japonicus).</title>
        <authorList>
            <person name="Wang F.-Q."/>
            <person name="Ren L.-H."/>
            <person name="Lin Y.-W."/>
            <person name="Sun G.-H."/>
            <person name="Du Z.-J."/>
            <person name="Zhao J.-X."/>
            <person name="Liu X.-J."/>
            <person name="Liu L.-J."/>
        </authorList>
    </citation>
    <scope>NUCLEOTIDE SEQUENCE [LARGE SCALE GENOMIC DNA]</scope>
    <source>
        <strain evidence="25 26">PLHSC7-2</strain>
    </source>
</reference>
<comment type="function">
    <text evidence="24">Catalyzes the ATP-dependent phosphorylation of sn-l,2-diacylglycerol (DAG) to phosphatidic acid. Involved in the recycling of diacylglycerol produced as a by-product during membrane-derived oligosaccharide (MDO) biosynthesis.</text>
</comment>
<sequence>MHHAFKYEAAFRQELLLACIFIPLACYLDTSTVERILMISSIVLVIIVELLNSAVEAVVDRIGFELHELAGRAKDLGSAAVFVALGLAIYVWLEVLLS</sequence>
<evidence type="ECO:0000256" key="4">
    <source>
        <dbReference type="ARBA" id="ARBA00017575"/>
    </source>
</evidence>
<evidence type="ECO:0000256" key="6">
    <source>
        <dbReference type="ARBA" id="ARBA00022516"/>
    </source>
</evidence>
<evidence type="ECO:0000256" key="19">
    <source>
        <dbReference type="ARBA" id="ARBA00023264"/>
    </source>
</evidence>
<evidence type="ECO:0000256" key="5">
    <source>
        <dbReference type="ARBA" id="ARBA00022475"/>
    </source>
</evidence>
<dbReference type="PANTHER" id="PTHR34299:SF1">
    <property type="entry name" value="DIACYLGLYCEROL KINASE"/>
    <property type="match status" value="1"/>
</dbReference>
<keyword evidence="13 22" id="KW-0067">ATP-binding</keyword>
<dbReference type="GO" id="GO:0046872">
    <property type="term" value="F:metal ion binding"/>
    <property type="evidence" value="ECO:0007669"/>
    <property type="project" value="UniProtKB-KW"/>
</dbReference>
<dbReference type="InterPro" id="IPR033718">
    <property type="entry name" value="DAGK_prok"/>
</dbReference>
<dbReference type="Proteomes" id="UP000283255">
    <property type="component" value="Unassembled WGS sequence"/>
</dbReference>
<evidence type="ECO:0000256" key="3">
    <source>
        <dbReference type="ARBA" id="ARBA00012133"/>
    </source>
</evidence>
<dbReference type="GO" id="GO:0005886">
    <property type="term" value="C:plasma membrane"/>
    <property type="evidence" value="ECO:0007669"/>
    <property type="project" value="UniProtKB-SubCell"/>
</dbReference>
<protein>
    <recommendedName>
        <fullName evidence="4 24">Diacylglycerol kinase</fullName>
        <ecNumber evidence="3 24">2.7.1.107</ecNumber>
    </recommendedName>
</protein>
<dbReference type="CDD" id="cd14264">
    <property type="entry name" value="DAGK_IM"/>
    <property type="match status" value="1"/>
</dbReference>
<feature type="binding site" evidence="22">
    <location>
        <begin position="65"/>
        <end position="67"/>
    </location>
    <ligand>
        <name>ATP</name>
        <dbReference type="ChEBI" id="CHEBI:30616"/>
    </ligand>
</feature>
<feature type="binding site" evidence="23">
    <location>
        <position position="56"/>
    </location>
    <ligand>
        <name>a divalent metal cation</name>
        <dbReference type="ChEBI" id="CHEBI:60240"/>
    </ligand>
</feature>
<dbReference type="PANTHER" id="PTHR34299">
    <property type="entry name" value="DIACYLGLYCEROL KINASE"/>
    <property type="match status" value="1"/>
</dbReference>
<evidence type="ECO:0000256" key="12">
    <source>
        <dbReference type="ARBA" id="ARBA00022777"/>
    </source>
</evidence>
<keyword evidence="16 24" id="KW-0443">Lipid metabolism</keyword>
<comment type="subcellular location">
    <subcellularLocation>
        <location evidence="1 24">Cell inner membrane</location>
        <topology evidence="1 24">Multi-pass membrane protein</topology>
    </subcellularLocation>
</comment>
<comment type="caution">
    <text evidence="24">Lacks conserved residue(s) required for the propagation of feature annotation.</text>
</comment>
<dbReference type="PROSITE" id="PS01069">
    <property type="entry name" value="DAGK_PROKAR"/>
    <property type="match status" value="1"/>
</dbReference>
<evidence type="ECO:0000256" key="1">
    <source>
        <dbReference type="ARBA" id="ARBA00004429"/>
    </source>
</evidence>
<dbReference type="OrthoDB" id="9796011at2"/>
<evidence type="ECO:0000256" key="14">
    <source>
        <dbReference type="ARBA" id="ARBA00022842"/>
    </source>
</evidence>
<feature type="binding site" evidence="22">
    <location>
        <begin position="74"/>
        <end position="75"/>
    </location>
    <ligand>
        <name>ATP</name>
        <dbReference type="ChEBI" id="CHEBI:30616"/>
    </ligand>
</feature>
<evidence type="ECO:0000256" key="8">
    <source>
        <dbReference type="ARBA" id="ARBA00022679"/>
    </source>
</evidence>
<feature type="transmembrane region" description="Helical" evidence="24">
    <location>
        <begin position="36"/>
        <end position="55"/>
    </location>
</feature>
<keyword evidence="8 24" id="KW-0808">Transferase</keyword>
<evidence type="ECO:0000256" key="21">
    <source>
        <dbReference type="PIRSR" id="PIRSR600829-2"/>
    </source>
</evidence>
<keyword evidence="14 23" id="KW-0460">Magnesium</keyword>
<keyword evidence="17 24" id="KW-0472">Membrane</keyword>
<feature type="binding site" evidence="22">
    <location>
        <position position="56"/>
    </location>
    <ligand>
        <name>ATP</name>
        <dbReference type="ChEBI" id="CHEBI:30616"/>
    </ligand>
</feature>
<comment type="similarity">
    <text evidence="2 24">Belongs to the bacterial diacylglycerol kinase family.</text>
</comment>
<keyword evidence="5" id="KW-1003">Cell membrane</keyword>
<evidence type="ECO:0000256" key="24">
    <source>
        <dbReference type="RuleBase" id="RU363065"/>
    </source>
</evidence>
<keyword evidence="19 24" id="KW-1208">Phospholipid metabolism</keyword>
<evidence type="ECO:0000256" key="13">
    <source>
        <dbReference type="ARBA" id="ARBA00022840"/>
    </source>
</evidence>
<evidence type="ECO:0000256" key="18">
    <source>
        <dbReference type="ARBA" id="ARBA00023209"/>
    </source>
</evidence>
<dbReference type="GO" id="GO:0005524">
    <property type="term" value="F:ATP binding"/>
    <property type="evidence" value="ECO:0007669"/>
    <property type="project" value="UniProtKB-KW"/>
</dbReference>
<feature type="active site" description="Proton acceptor" evidence="20">
    <location>
        <position position="49"/>
    </location>
</feature>
<keyword evidence="15 24" id="KW-1133">Transmembrane helix</keyword>
<evidence type="ECO:0000313" key="26">
    <source>
        <dbReference type="Proteomes" id="UP000283255"/>
    </source>
</evidence>
<proteinExistence type="inferred from homology"/>
<reference evidence="25 26" key="1">
    <citation type="submission" date="2018-09" db="EMBL/GenBank/DDBJ databases">
        <authorList>
            <person name="Wang F."/>
        </authorList>
    </citation>
    <scope>NUCLEOTIDE SEQUENCE [LARGE SCALE GENOMIC DNA]</scope>
    <source>
        <strain evidence="25 26">PLHSC7-2</strain>
    </source>
</reference>
<feature type="binding site" evidence="21">
    <location>
        <position position="49"/>
    </location>
    <ligand>
        <name>substrate</name>
    </ligand>
</feature>
<keyword evidence="9 24" id="KW-0812">Transmembrane</keyword>
<comment type="catalytic activity">
    <reaction evidence="24">
        <text>a 1,2-diacyl-sn-glycerol + ATP = a 1,2-diacyl-sn-glycero-3-phosphate + ADP + H(+)</text>
        <dbReference type="Rhea" id="RHEA:10272"/>
        <dbReference type="ChEBI" id="CHEBI:15378"/>
        <dbReference type="ChEBI" id="CHEBI:17815"/>
        <dbReference type="ChEBI" id="CHEBI:30616"/>
        <dbReference type="ChEBI" id="CHEBI:58608"/>
        <dbReference type="ChEBI" id="CHEBI:456216"/>
        <dbReference type="EC" id="2.7.1.107"/>
    </reaction>
</comment>
<evidence type="ECO:0000256" key="16">
    <source>
        <dbReference type="ARBA" id="ARBA00023098"/>
    </source>
</evidence>
<dbReference type="Gene3D" id="1.10.287.3610">
    <property type="match status" value="1"/>
</dbReference>
<evidence type="ECO:0000256" key="15">
    <source>
        <dbReference type="ARBA" id="ARBA00022989"/>
    </source>
</evidence>
<comment type="cofactor">
    <cofactor evidence="23">
        <name>Mg(2+)</name>
        <dbReference type="ChEBI" id="CHEBI:18420"/>
    </cofactor>
    <text evidence="23">Mn(2+), Zn(2+), Cd(2+) and Co(2+) support activity to lesser extents.</text>
</comment>
<feature type="binding site" evidence="21">
    <location>
        <position position="78"/>
    </location>
    <ligand>
        <name>substrate</name>
    </ligand>
</feature>
<keyword evidence="26" id="KW-1185">Reference proteome</keyword>
<dbReference type="AlphaFoldDB" id="A0A418YJB3"/>
<gene>
    <name evidence="25" type="ORF">D1Z90_03600</name>
</gene>
<evidence type="ECO:0000256" key="7">
    <source>
        <dbReference type="ARBA" id="ARBA00022519"/>
    </source>
</evidence>
<feature type="binding site" evidence="22">
    <location>
        <position position="8"/>
    </location>
    <ligand>
        <name>ATP</name>
        <dbReference type="ChEBI" id="CHEBI:30616"/>
    </ligand>
</feature>